<protein>
    <recommendedName>
        <fullName evidence="8">D-beta-hydroxybutyrate dehydrogenase, mitochondrial-like</fullName>
    </recommendedName>
</protein>
<reference evidence="6" key="3">
    <citation type="submission" date="2025-09" db="UniProtKB">
        <authorList>
            <consortium name="Ensembl"/>
        </authorList>
    </citation>
    <scope>IDENTIFICATION</scope>
</reference>
<dbReference type="eggNOG" id="KOG1610">
    <property type="taxonomic scope" value="Eukaryota"/>
</dbReference>
<dbReference type="AlphaFoldDB" id="G3PQ94"/>
<dbReference type="PRINTS" id="PR00080">
    <property type="entry name" value="SDRFAMILY"/>
</dbReference>
<evidence type="ECO:0000256" key="1">
    <source>
        <dbReference type="ARBA" id="ARBA00006484"/>
    </source>
</evidence>
<dbReference type="InterPro" id="IPR002347">
    <property type="entry name" value="SDR_fam"/>
</dbReference>
<dbReference type="STRING" id="69293.ENSGACP00000019779"/>
<dbReference type="PANTHER" id="PTHR43313:SF43">
    <property type="entry name" value="D-BETA-HYDROXYBUTYRATE DEHYDROGENASE, MITOCHONDRIAL"/>
    <property type="match status" value="1"/>
</dbReference>
<dbReference type="PRINTS" id="PR00081">
    <property type="entry name" value="GDHRDH"/>
</dbReference>
<comment type="similarity">
    <text evidence="1 3">Belongs to the short-chain dehydrogenases/reductases (SDR) family.</text>
</comment>
<dbReference type="InterPro" id="IPR020904">
    <property type="entry name" value="Sc_DH/Rdtase_CS"/>
</dbReference>
<feature type="transmembrane region" description="Helical" evidence="5">
    <location>
        <begin position="73"/>
        <end position="94"/>
    </location>
</feature>
<evidence type="ECO:0008006" key="8">
    <source>
        <dbReference type="Google" id="ProtNLM"/>
    </source>
</evidence>
<keyword evidence="5" id="KW-1133">Transmembrane helix</keyword>
<keyword evidence="5" id="KW-0812">Transmembrane</keyword>
<dbReference type="Proteomes" id="UP000007635">
    <property type="component" value="Chromosome I"/>
</dbReference>
<keyword evidence="5" id="KW-0472">Membrane</keyword>
<dbReference type="Ensembl" id="ENSGACT00000019817.2">
    <property type="protein sequence ID" value="ENSGACP00000019779.2"/>
    <property type="gene ID" value="ENSGACG00000014992.2"/>
</dbReference>
<dbReference type="PROSITE" id="PS00061">
    <property type="entry name" value="ADH_SHORT"/>
    <property type="match status" value="1"/>
</dbReference>
<evidence type="ECO:0000256" key="5">
    <source>
        <dbReference type="SAM" id="Phobius"/>
    </source>
</evidence>
<dbReference type="Bgee" id="ENSGACG00000014992">
    <property type="expression patterns" value="Expressed in head kidney"/>
</dbReference>
<reference evidence="6 7" key="1">
    <citation type="journal article" date="2021" name="G3 (Bethesda)">
        <title>Improved contiguity of the threespine stickleback genome using long-read sequencing.</title>
        <authorList>
            <person name="Nath S."/>
            <person name="Shaw D.E."/>
            <person name="White M.A."/>
        </authorList>
    </citation>
    <scope>NUCLEOTIDE SEQUENCE [LARGE SCALE GENOMIC DNA]</scope>
    <source>
        <strain evidence="6 7">Lake Benthic</strain>
    </source>
</reference>
<keyword evidence="7" id="KW-1185">Reference proteome</keyword>
<proteinExistence type="inferred from homology"/>
<dbReference type="GO" id="GO:0016491">
    <property type="term" value="F:oxidoreductase activity"/>
    <property type="evidence" value="ECO:0007669"/>
    <property type="project" value="UniProtKB-KW"/>
</dbReference>
<dbReference type="GeneTree" id="ENSGT00940000164908"/>
<evidence type="ECO:0000256" key="3">
    <source>
        <dbReference type="RuleBase" id="RU000363"/>
    </source>
</evidence>
<dbReference type="PANTHER" id="PTHR43313">
    <property type="entry name" value="SHORT-CHAIN DEHYDROGENASE/REDUCTASE FAMILY 9C"/>
    <property type="match status" value="1"/>
</dbReference>
<accession>G3PQ94</accession>
<evidence type="ECO:0000256" key="4">
    <source>
        <dbReference type="SAM" id="MobiDB-lite"/>
    </source>
</evidence>
<sequence length="406" mass="44685">MQPELPKVSETRSNTGHSEKPTRPPISRPLSVWLPGVSLQPPLIPFHGSSFSSRWLQQRALRPTHHAPPAMNAVFLIGQVTGVASVCCILLFAVGRLLSRRRGGGGVQDGDGRAVLITGCDSGFGHQLARRLDRHGFVVFAGCLCPEGPGARSLVRESCGNVTVLKLDVTSDAEVQQAKRVVQENLPEKGLWAVVNNAGITDWAEIGWSSIGDFQNMADVNLFGPIRTSFAFLPLIRASKGRMVYTSSIFAFFNCLNMGAYSVSKRGLEAFADCLRVEMASFGVKVSIIQPGNFGQATNILKAKTSVDIWEKLDEERKRLFNRQYVDVANEYFTATCKSGFKSADMVVDAMVHAVTSARPKYRYLLASAADTFFFQLFPFLPTVFTDAVFSFSSMYAKREEMLYAK</sequence>
<dbReference type="Pfam" id="PF00106">
    <property type="entry name" value="adh_short"/>
    <property type="match status" value="1"/>
</dbReference>
<evidence type="ECO:0000313" key="7">
    <source>
        <dbReference type="Proteomes" id="UP000007635"/>
    </source>
</evidence>
<dbReference type="SUPFAM" id="SSF51735">
    <property type="entry name" value="NAD(P)-binding Rossmann-fold domains"/>
    <property type="match status" value="1"/>
</dbReference>
<dbReference type="OMA" id="RVEMACF"/>
<dbReference type="GO" id="GO:0008202">
    <property type="term" value="P:steroid metabolic process"/>
    <property type="evidence" value="ECO:0007669"/>
    <property type="project" value="TreeGrafter"/>
</dbReference>
<evidence type="ECO:0000256" key="2">
    <source>
        <dbReference type="ARBA" id="ARBA00023002"/>
    </source>
</evidence>
<dbReference type="InterPro" id="IPR036291">
    <property type="entry name" value="NAD(P)-bd_dom_sf"/>
</dbReference>
<evidence type="ECO:0000313" key="6">
    <source>
        <dbReference type="Ensembl" id="ENSGACP00000019779.2"/>
    </source>
</evidence>
<organism evidence="6 7">
    <name type="scientific">Gasterosteus aculeatus aculeatus</name>
    <name type="common">three-spined stickleback</name>
    <dbReference type="NCBI Taxonomy" id="481459"/>
    <lineage>
        <taxon>Eukaryota</taxon>
        <taxon>Metazoa</taxon>
        <taxon>Chordata</taxon>
        <taxon>Craniata</taxon>
        <taxon>Vertebrata</taxon>
        <taxon>Euteleostomi</taxon>
        <taxon>Actinopterygii</taxon>
        <taxon>Neopterygii</taxon>
        <taxon>Teleostei</taxon>
        <taxon>Neoteleostei</taxon>
        <taxon>Acanthomorphata</taxon>
        <taxon>Eupercaria</taxon>
        <taxon>Perciformes</taxon>
        <taxon>Cottioidei</taxon>
        <taxon>Gasterosteales</taxon>
        <taxon>Gasterosteidae</taxon>
        <taxon>Gasterosteus</taxon>
    </lineage>
</organism>
<reference evidence="6" key="2">
    <citation type="submission" date="2025-08" db="UniProtKB">
        <authorList>
            <consortium name="Ensembl"/>
        </authorList>
    </citation>
    <scope>IDENTIFICATION</scope>
</reference>
<keyword evidence="2" id="KW-0560">Oxidoreductase</keyword>
<feature type="region of interest" description="Disordered" evidence="4">
    <location>
        <begin position="1"/>
        <end position="27"/>
    </location>
</feature>
<name>G3PQ94_GASAC</name>
<dbReference type="Gene3D" id="3.40.50.720">
    <property type="entry name" value="NAD(P)-binding Rossmann-like Domain"/>
    <property type="match status" value="1"/>
</dbReference>
<feature type="transmembrane region" description="Helical" evidence="5">
    <location>
        <begin position="373"/>
        <end position="397"/>
    </location>
</feature>
<dbReference type="InParanoid" id="G3PQ94"/>